<dbReference type="PANTHER" id="PTHR13199">
    <property type="entry name" value="GH03947P"/>
    <property type="match status" value="1"/>
</dbReference>
<evidence type="ECO:0000259" key="2">
    <source>
        <dbReference type="Pfam" id="PF13889"/>
    </source>
</evidence>
<evidence type="ECO:0000313" key="4">
    <source>
        <dbReference type="Proteomes" id="UP000660729"/>
    </source>
</evidence>
<evidence type="ECO:0000313" key="3">
    <source>
        <dbReference type="EMBL" id="KAF7189097.1"/>
    </source>
</evidence>
<organism evidence="3 4">
    <name type="scientific">Pseudocercospora fuligena</name>
    <dbReference type="NCBI Taxonomy" id="685502"/>
    <lineage>
        <taxon>Eukaryota</taxon>
        <taxon>Fungi</taxon>
        <taxon>Dikarya</taxon>
        <taxon>Ascomycota</taxon>
        <taxon>Pezizomycotina</taxon>
        <taxon>Dothideomycetes</taxon>
        <taxon>Dothideomycetidae</taxon>
        <taxon>Mycosphaerellales</taxon>
        <taxon>Mycosphaerellaceae</taxon>
        <taxon>Pseudocercospora</taxon>
    </lineage>
</organism>
<sequence length="260" mass="29621">MEPGQKTFLRQRSYSAGPIIDMPLSSRTNFGTDRPEAALNATDDPNDRPMLRYLVHLHICCPSKGRYFLYKSVRVVFANRVPDGKERLRNEIQMPEPRYSAYKPGRDSNVGTNANSAKDPDRRRSAIEPTNDTRWQHFAQSLPLHEYPVRQRNDLPMPSLPRQFTTLPTLDSRPASRAFSDVMEVDSGSQGTSSVRSPVSPTLSNGDTPNKYVPLLEDPFHFERDHSRERRTGTKNESLLSKRLMDLAFQRQNGRSSDTT</sequence>
<comment type="caution">
    <text evidence="3">The sequence shown here is derived from an EMBL/GenBank/DDBJ whole genome shotgun (WGS) entry which is preliminary data.</text>
</comment>
<dbReference type="Proteomes" id="UP000660729">
    <property type="component" value="Unassembled WGS sequence"/>
</dbReference>
<dbReference type="InterPro" id="IPR051506">
    <property type="entry name" value="ATOS_Transcription_Regulators"/>
</dbReference>
<accession>A0A8H6REN8</accession>
<dbReference type="EMBL" id="JABCIY010000194">
    <property type="protein sequence ID" value="KAF7189097.1"/>
    <property type="molecule type" value="Genomic_DNA"/>
</dbReference>
<gene>
    <name evidence="3" type="ORF">HII31_09519</name>
</gene>
<feature type="domain" description="Atos-like C-terminal" evidence="2">
    <location>
        <begin position="50"/>
        <end position="102"/>
    </location>
</feature>
<proteinExistence type="predicted"/>
<feature type="region of interest" description="Disordered" evidence="1">
    <location>
        <begin position="94"/>
        <end position="134"/>
    </location>
</feature>
<evidence type="ECO:0000256" key="1">
    <source>
        <dbReference type="SAM" id="MobiDB-lite"/>
    </source>
</evidence>
<dbReference type="PANTHER" id="PTHR13199:SF11">
    <property type="entry name" value="PROTEIN ATOSSA"/>
    <property type="match status" value="1"/>
</dbReference>
<feature type="region of interest" description="Disordered" evidence="1">
    <location>
        <begin position="152"/>
        <end position="214"/>
    </location>
</feature>
<dbReference type="AlphaFoldDB" id="A0A8H6REN8"/>
<dbReference type="InterPro" id="IPR033473">
    <property type="entry name" value="Atos-like_C"/>
</dbReference>
<keyword evidence="4" id="KW-1185">Reference proteome</keyword>
<dbReference type="Pfam" id="PF13889">
    <property type="entry name" value="Chromosome_seg"/>
    <property type="match status" value="1"/>
</dbReference>
<protein>
    <recommendedName>
        <fullName evidence="2">Atos-like C-terminal domain-containing protein</fullName>
    </recommendedName>
</protein>
<name>A0A8H6REN8_9PEZI</name>
<dbReference type="OrthoDB" id="8625101at2759"/>
<feature type="compositionally biased region" description="Polar residues" evidence="1">
    <location>
        <begin position="187"/>
        <end position="208"/>
    </location>
</feature>
<reference evidence="3" key="1">
    <citation type="submission" date="2020-04" db="EMBL/GenBank/DDBJ databases">
        <title>Draft genome resource of the tomato pathogen Pseudocercospora fuligena.</title>
        <authorList>
            <person name="Zaccaron A."/>
        </authorList>
    </citation>
    <scope>NUCLEOTIDE SEQUENCE</scope>
    <source>
        <strain evidence="3">PF001</strain>
    </source>
</reference>